<dbReference type="InterPro" id="IPR003852">
    <property type="entry name" value="Sig_transdc_His_kinase_KdpD_N"/>
</dbReference>
<dbReference type="InterPro" id="IPR014729">
    <property type="entry name" value="Rossmann-like_a/b/a_fold"/>
</dbReference>
<evidence type="ECO:0000256" key="4">
    <source>
        <dbReference type="ARBA" id="ARBA00022692"/>
    </source>
</evidence>
<feature type="domain" description="Signal transduction histidine kinase osmosensitive K+ channel sensor N-terminal" evidence="12">
    <location>
        <begin position="24"/>
        <end position="232"/>
    </location>
</feature>
<feature type="transmembrane region" description="Helical" evidence="11">
    <location>
        <begin position="472"/>
        <end position="492"/>
    </location>
</feature>
<keyword evidence="8 11" id="KW-1133">Transmembrane helix</keyword>
<dbReference type="GO" id="GO:0005737">
    <property type="term" value="C:cytoplasm"/>
    <property type="evidence" value="ECO:0007669"/>
    <property type="project" value="UniProtKB-ARBA"/>
</dbReference>
<keyword evidence="3 15" id="KW-0808">Transferase</keyword>
<protein>
    <submittedName>
        <fullName evidence="15">Sensor protein KdpD</fullName>
        <ecNumber evidence="15">2.7.13.3</ecNumber>
    </submittedName>
</protein>
<keyword evidence="16" id="KW-1185">Reference proteome</keyword>
<evidence type="ECO:0000256" key="6">
    <source>
        <dbReference type="ARBA" id="ARBA00022777"/>
    </source>
</evidence>
<dbReference type="CDD" id="cd01987">
    <property type="entry name" value="USP_KdpD-like"/>
    <property type="match status" value="1"/>
</dbReference>
<dbReference type="Pfam" id="PF13492">
    <property type="entry name" value="GAF_3"/>
    <property type="match status" value="1"/>
</dbReference>
<dbReference type="InterPro" id="IPR038318">
    <property type="entry name" value="KdpD_sf"/>
</dbReference>
<feature type="domain" description="Sensor protein KdpD transmembrane" evidence="14">
    <location>
        <begin position="397"/>
        <end position="501"/>
    </location>
</feature>
<evidence type="ECO:0000256" key="8">
    <source>
        <dbReference type="ARBA" id="ARBA00022989"/>
    </source>
</evidence>
<gene>
    <name evidence="15" type="primary">kdpD</name>
    <name evidence="15" type="ORF">NCTC11370_02364</name>
</gene>
<dbReference type="EMBL" id="UGGT01000001">
    <property type="protein sequence ID" value="STO22277.1"/>
    <property type="molecule type" value="Genomic_DNA"/>
</dbReference>
<evidence type="ECO:0000256" key="5">
    <source>
        <dbReference type="ARBA" id="ARBA00022741"/>
    </source>
</evidence>
<dbReference type="Proteomes" id="UP000254554">
    <property type="component" value="Unassembled WGS sequence"/>
</dbReference>
<dbReference type="InterPro" id="IPR025201">
    <property type="entry name" value="KdpD_TM"/>
</dbReference>
<dbReference type="SUPFAM" id="SSF52540">
    <property type="entry name" value="P-loop containing nucleoside triphosphate hydrolases"/>
    <property type="match status" value="1"/>
</dbReference>
<dbReference type="Gene3D" id="3.40.50.300">
    <property type="entry name" value="P-loop containing nucleotide triphosphate hydrolases"/>
    <property type="match status" value="1"/>
</dbReference>
<dbReference type="EC" id="2.7.13.3" evidence="15"/>
<dbReference type="PANTHER" id="PTHR45569">
    <property type="entry name" value="SENSOR PROTEIN KDPD"/>
    <property type="match status" value="1"/>
</dbReference>
<feature type="domain" description="GAF" evidence="13">
    <location>
        <begin position="526"/>
        <end position="640"/>
    </location>
</feature>
<dbReference type="AlphaFoldDB" id="A0A377GBS9"/>
<dbReference type="InterPro" id="IPR027417">
    <property type="entry name" value="P-loop_NTPase"/>
</dbReference>
<reference evidence="15 16" key="1">
    <citation type="submission" date="2018-06" db="EMBL/GenBank/DDBJ databases">
        <authorList>
            <consortium name="Pathogen Informatics"/>
            <person name="Doyle S."/>
        </authorList>
    </citation>
    <scope>NUCLEOTIDE SEQUENCE [LARGE SCALE GENOMIC DNA]</scope>
    <source>
        <strain evidence="15 16">NCTC11370</strain>
    </source>
</reference>
<proteinExistence type="predicted"/>
<name>A0A377GBS9_9GAMM</name>
<evidence type="ECO:0000259" key="14">
    <source>
        <dbReference type="Pfam" id="PF13493"/>
    </source>
</evidence>
<dbReference type="InterPro" id="IPR029016">
    <property type="entry name" value="GAF-like_dom_sf"/>
</dbReference>
<evidence type="ECO:0000256" key="9">
    <source>
        <dbReference type="ARBA" id="ARBA00023012"/>
    </source>
</evidence>
<evidence type="ECO:0000313" key="15">
    <source>
        <dbReference type="EMBL" id="STO22277.1"/>
    </source>
</evidence>
<evidence type="ECO:0000259" key="12">
    <source>
        <dbReference type="Pfam" id="PF02702"/>
    </source>
</evidence>
<feature type="transmembrane region" description="Helical" evidence="11">
    <location>
        <begin position="427"/>
        <end position="452"/>
    </location>
</feature>
<keyword evidence="10 11" id="KW-0472">Membrane</keyword>
<evidence type="ECO:0000256" key="1">
    <source>
        <dbReference type="ARBA" id="ARBA00004141"/>
    </source>
</evidence>
<comment type="subcellular location">
    <subcellularLocation>
        <location evidence="1">Membrane</location>
        <topology evidence="1">Multi-pass membrane protein</topology>
    </subcellularLocation>
</comment>
<dbReference type="SUPFAM" id="SSF55781">
    <property type="entry name" value="GAF domain-like"/>
    <property type="match status" value="1"/>
</dbReference>
<dbReference type="GO" id="GO:0005524">
    <property type="term" value="F:ATP binding"/>
    <property type="evidence" value="ECO:0007669"/>
    <property type="project" value="UniProtKB-KW"/>
</dbReference>
<keyword evidence="7" id="KW-0067">ATP-binding</keyword>
<dbReference type="SUPFAM" id="SSF52402">
    <property type="entry name" value="Adenine nucleotide alpha hydrolases-like"/>
    <property type="match status" value="1"/>
</dbReference>
<dbReference type="InterPro" id="IPR052023">
    <property type="entry name" value="Histidine_kinase_KdpD"/>
</dbReference>
<evidence type="ECO:0000256" key="10">
    <source>
        <dbReference type="ARBA" id="ARBA00023136"/>
    </source>
</evidence>
<dbReference type="Pfam" id="PF02702">
    <property type="entry name" value="KdpD"/>
    <property type="match status" value="1"/>
</dbReference>
<dbReference type="STRING" id="1094715.GCA_000236165_02208"/>
<dbReference type="Gene3D" id="1.20.120.620">
    <property type="entry name" value="Backbone structure of the membrane domain of e. Coli histidine kinase receptor kdpd"/>
    <property type="match status" value="1"/>
</dbReference>
<evidence type="ECO:0000259" key="13">
    <source>
        <dbReference type="Pfam" id="PF13492"/>
    </source>
</evidence>
<evidence type="ECO:0000256" key="2">
    <source>
        <dbReference type="ARBA" id="ARBA00022553"/>
    </source>
</evidence>
<dbReference type="FunFam" id="3.40.50.300:FF:000483">
    <property type="entry name" value="Sensor histidine kinase KdpD"/>
    <property type="match status" value="1"/>
</dbReference>
<keyword evidence="5" id="KW-0547">Nucleotide-binding</keyword>
<dbReference type="GO" id="GO:0005886">
    <property type="term" value="C:plasma membrane"/>
    <property type="evidence" value="ECO:0007669"/>
    <property type="project" value="TreeGrafter"/>
</dbReference>
<dbReference type="PANTHER" id="PTHR45569:SF1">
    <property type="entry name" value="SENSOR PROTEIN KDPD"/>
    <property type="match status" value="1"/>
</dbReference>
<keyword evidence="2" id="KW-0597">Phosphoprotein</keyword>
<dbReference type="GeneID" id="93293133"/>
<feature type="transmembrane region" description="Helical" evidence="11">
    <location>
        <begin position="394"/>
        <end position="415"/>
    </location>
</feature>
<keyword evidence="6" id="KW-0418">Kinase</keyword>
<accession>A0A377GBS9</accession>
<dbReference type="OrthoDB" id="9806130at2"/>
<keyword evidence="9" id="KW-0902">Two-component regulatory system</keyword>
<organism evidence="15 16">
    <name type="scientific">Fluoribacter dumoffii</name>
    <dbReference type="NCBI Taxonomy" id="463"/>
    <lineage>
        <taxon>Bacteria</taxon>
        <taxon>Pseudomonadati</taxon>
        <taxon>Pseudomonadota</taxon>
        <taxon>Gammaproteobacteria</taxon>
        <taxon>Legionellales</taxon>
        <taxon>Legionellaceae</taxon>
        <taxon>Fluoribacter</taxon>
    </lineage>
</organism>
<evidence type="ECO:0000256" key="7">
    <source>
        <dbReference type="ARBA" id="ARBA00022840"/>
    </source>
</evidence>
<dbReference type="GO" id="GO:0000155">
    <property type="term" value="F:phosphorelay sensor kinase activity"/>
    <property type="evidence" value="ECO:0007669"/>
    <property type="project" value="InterPro"/>
</dbReference>
<dbReference type="InterPro" id="IPR003018">
    <property type="entry name" value="GAF"/>
</dbReference>
<dbReference type="Gene3D" id="3.40.50.620">
    <property type="entry name" value="HUPs"/>
    <property type="match status" value="1"/>
</dbReference>
<evidence type="ECO:0000256" key="3">
    <source>
        <dbReference type="ARBA" id="ARBA00022679"/>
    </source>
</evidence>
<dbReference type="RefSeq" id="WP_010654387.1">
    <property type="nucleotide sequence ID" value="NZ_JAPHOO010000001.1"/>
</dbReference>
<dbReference type="Pfam" id="PF13493">
    <property type="entry name" value="DUF4118"/>
    <property type="match status" value="1"/>
</dbReference>
<sequence>MTDRRPDPNALLQRVIEEEQLKHRGKLKIYLGAAPGVGKTHSMLSEALQEQAKGLDIIIGIVESHGRIEIEEILKNFVILPKVTIDYHGKQLQEFDLDAALKRNPGLILMDEMAHTNVSGVRHKKRWQDIKELLDRGIDVWSTLNVQHIESLNDDVSQIIHAPIQETVPDAMIERANTIELVDLAPEDLLKRLAEGKVYVPKQARLAAEFYFRKGNLMALRELALRTLAKRVNTQVLLYRQGQGIRHIWPIMEKILVCVGPGPESHKLIRAAKRMASSLQVDWIAVYVDSPRSKLSKNQRNQAIKNLFFAEQLGAETQVLMGYDLVNEIINFSRQQNVTLIMICKQIRTRWRNFFFRSLADEILRYSGEIDVYTVTIAANTARKKNLPKLKTPWFYYLLSTSIVAVTTLINYLIYPLVNETSLMLTYLIGIIGIALLGRTGPAISGIFLSIFLYDYLFIPPYYRFFIGGPDYFFTLILMFVIAVIICQLTLVTRRQAEIARLAEYQTSALYTLSRRLSRTRGIVRLLRTGVNYISEIFHCEIIALLPKNGGLVVRARAKSNQDLDEKEYSIAQWVYELGQKAGWGTDTLSFSHALYIPLIGARGTMGVIRVQPSKDNDCTTPEKLQLLESCANQIALAIEVDSLQEEQNKLNDSTQETE</sequence>
<dbReference type="Gene3D" id="3.30.450.40">
    <property type="match status" value="1"/>
</dbReference>
<evidence type="ECO:0000313" key="16">
    <source>
        <dbReference type="Proteomes" id="UP000254554"/>
    </source>
</evidence>
<keyword evidence="4 11" id="KW-0812">Transmembrane</keyword>
<evidence type="ECO:0000256" key="11">
    <source>
        <dbReference type="SAM" id="Phobius"/>
    </source>
</evidence>